<dbReference type="EMBL" id="CP045231">
    <property type="protein sequence ID" value="QFS52821.1"/>
    <property type="molecule type" value="Genomic_DNA"/>
</dbReference>
<dbReference type="KEGG" id="nsh:GXM_10085"/>
<evidence type="ECO:0000256" key="1">
    <source>
        <dbReference type="SAM" id="MobiDB-lite"/>
    </source>
</evidence>
<evidence type="ECO:0000313" key="2">
    <source>
        <dbReference type="EMBL" id="QFS52821.1"/>
    </source>
</evidence>
<reference evidence="2 3" key="1">
    <citation type="submission" date="2019-10" db="EMBL/GenBank/DDBJ databases">
        <title>Genomic and transcriptomic insights into the perfect genentic adaptation of a filamentous nitrogen-fixing cyanobacterium to rice fields.</title>
        <authorList>
            <person name="Chen Z."/>
        </authorList>
    </citation>
    <scope>NUCLEOTIDE SEQUENCE [LARGE SCALE GENOMIC DNA]</scope>
    <source>
        <strain evidence="2">CCNUC1</strain>
    </source>
</reference>
<dbReference type="AlphaFoldDB" id="A0A5P8WJS6"/>
<dbReference type="RefSeq" id="WP_152592933.1">
    <property type="nucleotide sequence ID" value="NZ_CP045231.1"/>
</dbReference>
<organism evidence="2 3">
    <name type="scientific">Nostoc sphaeroides CCNUC1</name>
    <dbReference type="NCBI Taxonomy" id="2653204"/>
    <lineage>
        <taxon>Bacteria</taxon>
        <taxon>Bacillati</taxon>
        <taxon>Cyanobacteriota</taxon>
        <taxon>Cyanophyceae</taxon>
        <taxon>Nostocales</taxon>
        <taxon>Nostocaceae</taxon>
        <taxon>Nostoc</taxon>
    </lineage>
</organism>
<feature type="region of interest" description="Disordered" evidence="1">
    <location>
        <begin position="1"/>
        <end position="21"/>
    </location>
</feature>
<sequence>MDKNEKKLKQETQQHNDAEKLKTIDEAEAEIKSAEAAVISGGAARSFFRAVVSNKEWQE</sequence>
<keyword evidence="3" id="KW-1185">Reference proteome</keyword>
<protein>
    <submittedName>
        <fullName evidence="2">Uncharacterized protein</fullName>
    </submittedName>
</protein>
<proteinExistence type="predicted"/>
<accession>A0A5P8WJS6</accession>
<name>A0A5P8WJS6_9NOSO</name>
<gene>
    <name evidence="2" type="ORF">GXM_10085</name>
</gene>
<evidence type="ECO:0000313" key="3">
    <source>
        <dbReference type="Proteomes" id="UP000326678"/>
    </source>
</evidence>
<dbReference type="Proteomes" id="UP000326678">
    <property type="component" value="Chromosome pGXM04"/>
</dbReference>